<feature type="transmembrane region" description="Helical" evidence="6">
    <location>
        <begin position="68"/>
        <end position="87"/>
    </location>
</feature>
<feature type="transmembrane region" description="Helical" evidence="6">
    <location>
        <begin position="412"/>
        <end position="430"/>
    </location>
</feature>
<evidence type="ECO:0000256" key="6">
    <source>
        <dbReference type="SAM" id="Phobius"/>
    </source>
</evidence>
<feature type="transmembrane region" description="Helical" evidence="6">
    <location>
        <begin position="304"/>
        <end position="324"/>
    </location>
</feature>
<feature type="transmembrane region" description="Helical" evidence="6">
    <location>
        <begin position="152"/>
        <end position="172"/>
    </location>
</feature>
<dbReference type="PIRSF" id="PIRSF006060">
    <property type="entry name" value="AA_transporter"/>
    <property type="match status" value="1"/>
</dbReference>
<evidence type="ECO:0008006" key="9">
    <source>
        <dbReference type="Google" id="ProtNLM"/>
    </source>
</evidence>
<dbReference type="Gene3D" id="1.20.1740.10">
    <property type="entry name" value="Amino acid/polyamine transporter I"/>
    <property type="match status" value="1"/>
</dbReference>
<proteinExistence type="predicted"/>
<evidence type="ECO:0000256" key="1">
    <source>
        <dbReference type="ARBA" id="ARBA00004141"/>
    </source>
</evidence>
<evidence type="ECO:0000256" key="4">
    <source>
        <dbReference type="ARBA" id="ARBA00022989"/>
    </source>
</evidence>
<dbReference type="AlphaFoldDB" id="A0A642UVB8"/>
<feature type="transmembrane region" description="Helical" evidence="6">
    <location>
        <begin position="436"/>
        <end position="455"/>
    </location>
</feature>
<dbReference type="PANTHER" id="PTHR45649:SF3">
    <property type="entry name" value="POLYAMINE TRANSPORTER TPO5"/>
    <property type="match status" value="1"/>
</dbReference>
<keyword evidence="4 6" id="KW-1133">Transmembrane helix</keyword>
<evidence type="ECO:0000256" key="5">
    <source>
        <dbReference type="ARBA" id="ARBA00023136"/>
    </source>
</evidence>
<feature type="transmembrane region" description="Helical" evidence="6">
    <location>
        <begin position="262"/>
        <end position="283"/>
    </location>
</feature>
<dbReference type="PANTHER" id="PTHR45649">
    <property type="entry name" value="AMINO-ACID PERMEASE BAT1"/>
    <property type="match status" value="1"/>
</dbReference>
<evidence type="ECO:0000256" key="3">
    <source>
        <dbReference type="ARBA" id="ARBA00022692"/>
    </source>
</evidence>
<feature type="transmembrane region" description="Helical" evidence="6">
    <location>
        <begin position="192"/>
        <end position="211"/>
    </location>
</feature>
<dbReference type="OMA" id="LLMAQYT"/>
<reference evidence="7 8" key="1">
    <citation type="submission" date="2019-07" db="EMBL/GenBank/DDBJ databases">
        <title>Genome assembly of two rare yeast pathogens: Diutina rugosa and Trichomonascus ciferrii.</title>
        <authorList>
            <person name="Mixao V."/>
            <person name="Saus E."/>
            <person name="Hansen A."/>
            <person name="Lass-Flor C."/>
            <person name="Gabaldon T."/>
        </authorList>
    </citation>
    <scope>NUCLEOTIDE SEQUENCE [LARGE SCALE GENOMIC DNA]</scope>
    <source>
        <strain evidence="7 8">CBS 613</strain>
    </source>
</reference>
<dbReference type="InterPro" id="IPR002293">
    <property type="entry name" value="AA/rel_permease1"/>
</dbReference>
<evidence type="ECO:0000256" key="2">
    <source>
        <dbReference type="ARBA" id="ARBA00022448"/>
    </source>
</evidence>
<sequence length="600" mass="65727">MSDEGYARLPGIEQVSRVAHSAINRLQEEAVQLSHTPAGRVIATILEDDDAEERVEHFRYQQDLERKLTVTSVIGLGFTVMGVPFGISSTLGISLICGGNVTLLYGWAVVSFFSTMVVLSLSEIISKYPSAGGVYHMSAILSSDRHSRASSWFTGWLLLIGNWTYAVSIMFAGSQFILSVLGMHNFDLAGNVFLTLLVYFIILALSGFIIYKFSRHLERINKACIYWTIYTVLAIDFMLMFYSRSHNSPKEILTAFDNSRSGWPDAMAFIVGLQAGSFTMSGYGMIFSLSDEVKNPEKNMPKGAVSAILMATVVGFIFIIPILTVLPSMDQLLDKNPNIMPIDLVFHIATESYIISTLLAILLVGTVIFQSIGALTTASRTVYALARDGALPYKEKFVTVDSVEEYKMPKNALFLSMVVTAIVSLLSLVSTSAFSAFLGASVMSLALANGIPIFISMLHGRKKVKGSGFRLRYFGWIVNFLAVLWVFASVGILCLPVVIRGLNAVNMNWASLVVAAFVAVASVGWLAYGKKGFVGPELDTDYINELEQYELADESNSVEVDLASNFDDDATMFNNDELDLGGTEGEVDDPLAKRQVIFTA</sequence>
<protein>
    <recommendedName>
        <fullName evidence="9">Amino acid permease/ SLC12A domain-containing protein</fullName>
    </recommendedName>
</protein>
<accession>A0A642UVB8</accession>
<keyword evidence="8" id="KW-1185">Reference proteome</keyword>
<gene>
    <name evidence="7" type="ORF">DIURU_001548</name>
</gene>
<keyword evidence="2" id="KW-0813">Transport</keyword>
<name>A0A642UVB8_DIURU</name>
<comment type="caution">
    <text evidence="7">The sequence shown here is derived from an EMBL/GenBank/DDBJ whole genome shotgun (WGS) entry which is preliminary data.</text>
</comment>
<organism evidence="7 8">
    <name type="scientific">Diutina rugosa</name>
    <name type="common">Yeast</name>
    <name type="synonym">Candida rugosa</name>
    <dbReference type="NCBI Taxonomy" id="5481"/>
    <lineage>
        <taxon>Eukaryota</taxon>
        <taxon>Fungi</taxon>
        <taxon>Dikarya</taxon>
        <taxon>Ascomycota</taxon>
        <taxon>Saccharomycotina</taxon>
        <taxon>Pichiomycetes</taxon>
        <taxon>Debaryomycetaceae</taxon>
        <taxon>Diutina</taxon>
    </lineage>
</organism>
<evidence type="ECO:0000313" key="7">
    <source>
        <dbReference type="EMBL" id="KAA8905120.1"/>
    </source>
</evidence>
<dbReference type="OrthoDB" id="3257095at2759"/>
<dbReference type="GO" id="GO:0022857">
    <property type="term" value="F:transmembrane transporter activity"/>
    <property type="evidence" value="ECO:0007669"/>
    <property type="project" value="InterPro"/>
</dbReference>
<dbReference type="VEuPathDB" id="FungiDB:DIURU_001548"/>
<dbReference type="Pfam" id="PF13520">
    <property type="entry name" value="AA_permease_2"/>
    <property type="match status" value="1"/>
</dbReference>
<comment type="subcellular location">
    <subcellularLocation>
        <location evidence="1">Membrane</location>
        <topology evidence="1">Multi-pass membrane protein</topology>
    </subcellularLocation>
</comment>
<feature type="transmembrane region" description="Helical" evidence="6">
    <location>
        <begin position="223"/>
        <end position="242"/>
    </location>
</feature>
<dbReference type="GeneID" id="54780201"/>
<evidence type="ECO:0000313" key="8">
    <source>
        <dbReference type="Proteomes" id="UP000449547"/>
    </source>
</evidence>
<feature type="transmembrane region" description="Helical" evidence="6">
    <location>
        <begin position="344"/>
        <end position="369"/>
    </location>
</feature>
<keyword evidence="5 6" id="KW-0472">Membrane</keyword>
<feature type="transmembrane region" description="Helical" evidence="6">
    <location>
        <begin position="93"/>
        <end position="119"/>
    </location>
</feature>
<dbReference type="GO" id="GO:0016020">
    <property type="term" value="C:membrane"/>
    <property type="evidence" value="ECO:0007669"/>
    <property type="project" value="UniProtKB-SubCell"/>
</dbReference>
<dbReference type="RefSeq" id="XP_034013506.1">
    <property type="nucleotide sequence ID" value="XM_034154103.1"/>
</dbReference>
<feature type="transmembrane region" description="Helical" evidence="6">
    <location>
        <begin position="505"/>
        <end position="528"/>
    </location>
</feature>
<feature type="transmembrane region" description="Helical" evidence="6">
    <location>
        <begin position="476"/>
        <end position="499"/>
    </location>
</feature>
<dbReference type="EMBL" id="SWFT01000050">
    <property type="protein sequence ID" value="KAA8905120.1"/>
    <property type="molecule type" value="Genomic_DNA"/>
</dbReference>
<keyword evidence="3 6" id="KW-0812">Transmembrane</keyword>
<dbReference type="Proteomes" id="UP000449547">
    <property type="component" value="Unassembled WGS sequence"/>
</dbReference>